<evidence type="ECO:0000256" key="1">
    <source>
        <dbReference type="SAM" id="MobiDB-lite"/>
    </source>
</evidence>
<accession>A0A7W3N476</accession>
<feature type="compositionally biased region" description="Basic and acidic residues" evidence="1">
    <location>
        <begin position="19"/>
        <end position="31"/>
    </location>
</feature>
<dbReference type="EMBL" id="JACJII010000001">
    <property type="protein sequence ID" value="MBA9007249.1"/>
    <property type="molecule type" value="Genomic_DNA"/>
</dbReference>
<feature type="region of interest" description="Disordered" evidence="1">
    <location>
        <begin position="12"/>
        <end position="31"/>
    </location>
</feature>
<gene>
    <name evidence="2" type="ORF">HNR21_006131</name>
</gene>
<dbReference type="AlphaFoldDB" id="A0A7W3N476"/>
<name>A0A7W3N476_9ACTN</name>
<evidence type="ECO:0000313" key="2">
    <source>
        <dbReference type="EMBL" id="MBA9007249.1"/>
    </source>
</evidence>
<proteinExistence type="predicted"/>
<sequence length="158" mass="16991">MVSLLAACGLQGAGEDPLTDEHPDPRAVRGSDPDISLDQALQDLRFDLPPGAGQVRFKSRNDSAPYYLNLTFTVPCRQVTEVVQDNDLIDLRQADGPHSIGEDALKRAAEAVGVQVPSGPSLRFYASKSDLATYKRGALHFALDGSSCRFVAAVEDYG</sequence>
<evidence type="ECO:0000313" key="3">
    <source>
        <dbReference type="Proteomes" id="UP000539313"/>
    </source>
</evidence>
<dbReference type="RefSeq" id="WP_119730081.1">
    <property type="nucleotide sequence ID" value="NZ_JACJII010000001.1"/>
</dbReference>
<reference evidence="2 3" key="1">
    <citation type="submission" date="2020-08" db="EMBL/GenBank/DDBJ databases">
        <title>Sequencing the genomes of 1000 actinobacteria strains.</title>
        <authorList>
            <person name="Klenk H.-P."/>
        </authorList>
    </citation>
    <scope>NUCLEOTIDE SEQUENCE [LARGE SCALE GENOMIC DNA]</scope>
    <source>
        <strain evidence="2 3">DSM 45823</strain>
    </source>
</reference>
<protein>
    <submittedName>
        <fullName evidence="2">Uncharacterized protein</fullName>
    </submittedName>
</protein>
<dbReference type="Proteomes" id="UP000539313">
    <property type="component" value="Unassembled WGS sequence"/>
</dbReference>
<organism evidence="2 3">
    <name type="scientific">Thermomonospora cellulosilytica</name>
    <dbReference type="NCBI Taxonomy" id="1411118"/>
    <lineage>
        <taxon>Bacteria</taxon>
        <taxon>Bacillati</taxon>
        <taxon>Actinomycetota</taxon>
        <taxon>Actinomycetes</taxon>
        <taxon>Streptosporangiales</taxon>
        <taxon>Thermomonosporaceae</taxon>
        <taxon>Thermomonospora</taxon>
    </lineage>
</organism>
<keyword evidence="3" id="KW-1185">Reference proteome</keyword>
<comment type="caution">
    <text evidence="2">The sequence shown here is derived from an EMBL/GenBank/DDBJ whole genome shotgun (WGS) entry which is preliminary data.</text>
</comment>